<feature type="compositionally biased region" description="Low complexity" evidence="5">
    <location>
        <begin position="310"/>
        <end position="320"/>
    </location>
</feature>
<accession>A0A9D1RVU0</accession>
<dbReference type="GO" id="GO:0016887">
    <property type="term" value="F:ATP hydrolysis activity"/>
    <property type="evidence" value="ECO:0007669"/>
    <property type="project" value="InterPro"/>
</dbReference>
<dbReference type="InterPro" id="IPR027417">
    <property type="entry name" value="P-loop_NTPase"/>
</dbReference>
<keyword evidence="3" id="KW-0547">Nucleotide-binding</keyword>
<reference evidence="7" key="2">
    <citation type="submission" date="2021-04" db="EMBL/GenBank/DDBJ databases">
        <authorList>
            <person name="Gilroy R."/>
        </authorList>
    </citation>
    <scope>NUCLEOTIDE SEQUENCE</scope>
    <source>
        <strain evidence="7">ChiGjej6B6-1540</strain>
    </source>
</reference>
<dbReference type="Proteomes" id="UP000824192">
    <property type="component" value="Unassembled WGS sequence"/>
</dbReference>
<evidence type="ECO:0000259" key="6">
    <source>
        <dbReference type="PROSITE" id="PS50893"/>
    </source>
</evidence>
<comment type="similarity">
    <text evidence="1">Belongs to the ABC transporter superfamily.</text>
</comment>
<evidence type="ECO:0000313" key="7">
    <source>
        <dbReference type="EMBL" id="HIW94599.1"/>
    </source>
</evidence>
<dbReference type="CDD" id="cd03230">
    <property type="entry name" value="ABC_DR_subfamily_A"/>
    <property type="match status" value="1"/>
</dbReference>
<keyword evidence="2" id="KW-0813">Transport</keyword>
<evidence type="ECO:0000256" key="4">
    <source>
        <dbReference type="ARBA" id="ARBA00022840"/>
    </source>
</evidence>
<dbReference type="InterPro" id="IPR003439">
    <property type="entry name" value="ABC_transporter-like_ATP-bd"/>
</dbReference>
<dbReference type="PROSITE" id="PS50893">
    <property type="entry name" value="ABC_TRANSPORTER_2"/>
    <property type="match status" value="1"/>
</dbReference>
<sequence>MIEVRDLVKRYGSHLAVDHLSFSVPDGQIFGFLGPNGAGKSTTMNIMTGYLGATEGEVLVDGHSITAEPELVKRSIGYLPELPPLYMDMTCEEYLLFAAGLKKVPRKERRAQADRVMEMTGIMGVRGRLIRNLSKGYRQRVGLAQALLGFPKLLILDEPTVGLDPKQILEIRTLIRSLAKDHTILLSSHILSEVQEVCDHLLIIHHGRKVACGAPDELERELTEDPTLEVTLRGDPDAARAVLASLPGLSALSPLPAGEENASSFRLEQLPGADLREDLFHACAQADLPILSLRRDALTLEDIFLRLTSDDPQQQPGAAPEPEPEPDPTPEPEETTDTQPEQSETEGDAQP</sequence>
<dbReference type="PANTHER" id="PTHR43335:SF4">
    <property type="entry name" value="ABC TRANSPORTER, ATP-BINDING PROTEIN"/>
    <property type="match status" value="1"/>
</dbReference>
<dbReference type="SMART" id="SM00382">
    <property type="entry name" value="AAA"/>
    <property type="match status" value="1"/>
</dbReference>
<reference evidence="7" key="1">
    <citation type="journal article" date="2021" name="PeerJ">
        <title>Extensive microbial diversity within the chicken gut microbiome revealed by metagenomics and culture.</title>
        <authorList>
            <person name="Gilroy R."/>
            <person name="Ravi A."/>
            <person name="Getino M."/>
            <person name="Pursley I."/>
            <person name="Horton D.L."/>
            <person name="Alikhan N.F."/>
            <person name="Baker D."/>
            <person name="Gharbi K."/>
            <person name="Hall N."/>
            <person name="Watson M."/>
            <person name="Adriaenssens E.M."/>
            <person name="Foster-Nyarko E."/>
            <person name="Jarju S."/>
            <person name="Secka A."/>
            <person name="Antonio M."/>
            <person name="Oren A."/>
            <person name="Chaudhuri R.R."/>
            <person name="La Ragione R."/>
            <person name="Hildebrand F."/>
            <person name="Pallen M.J."/>
        </authorList>
    </citation>
    <scope>NUCLEOTIDE SEQUENCE</scope>
    <source>
        <strain evidence="7">ChiGjej6B6-1540</strain>
    </source>
</reference>
<dbReference type="EMBL" id="DXGA01000187">
    <property type="protein sequence ID" value="HIW94599.1"/>
    <property type="molecule type" value="Genomic_DNA"/>
</dbReference>
<name>A0A9D1RVU0_9FIRM</name>
<comment type="caution">
    <text evidence="7">The sequence shown here is derived from an EMBL/GenBank/DDBJ whole genome shotgun (WGS) entry which is preliminary data.</text>
</comment>
<gene>
    <name evidence="7" type="ORF">H9868_08710</name>
</gene>
<organism evidence="7 8">
    <name type="scientific">Candidatus Flavonifractor merdipullorum</name>
    <dbReference type="NCBI Taxonomy" id="2838590"/>
    <lineage>
        <taxon>Bacteria</taxon>
        <taxon>Bacillati</taxon>
        <taxon>Bacillota</taxon>
        <taxon>Clostridia</taxon>
        <taxon>Eubacteriales</taxon>
        <taxon>Oscillospiraceae</taxon>
        <taxon>Flavonifractor</taxon>
    </lineage>
</organism>
<evidence type="ECO:0000313" key="8">
    <source>
        <dbReference type="Proteomes" id="UP000824192"/>
    </source>
</evidence>
<dbReference type="AlphaFoldDB" id="A0A9D1RVU0"/>
<feature type="domain" description="ABC transporter" evidence="6">
    <location>
        <begin position="2"/>
        <end position="231"/>
    </location>
</feature>
<dbReference type="SUPFAM" id="SSF52540">
    <property type="entry name" value="P-loop containing nucleoside triphosphate hydrolases"/>
    <property type="match status" value="1"/>
</dbReference>
<protein>
    <submittedName>
        <fullName evidence="7">ABC transporter ATP-binding protein</fullName>
    </submittedName>
</protein>
<dbReference type="GO" id="GO:0005524">
    <property type="term" value="F:ATP binding"/>
    <property type="evidence" value="ECO:0007669"/>
    <property type="project" value="UniProtKB-KW"/>
</dbReference>
<dbReference type="Pfam" id="PF00005">
    <property type="entry name" value="ABC_tran"/>
    <property type="match status" value="1"/>
</dbReference>
<evidence type="ECO:0000256" key="5">
    <source>
        <dbReference type="SAM" id="MobiDB-lite"/>
    </source>
</evidence>
<feature type="region of interest" description="Disordered" evidence="5">
    <location>
        <begin position="308"/>
        <end position="351"/>
    </location>
</feature>
<proteinExistence type="inferred from homology"/>
<dbReference type="Gene3D" id="3.40.50.300">
    <property type="entry name" value="P-loop containing nucleotide triphosphate hydrolases"/>
    <property type="match status" value="1"/>
</dbReference>
<evidence type="ECO:0000256" key="2">
    <source>
        <dbReference type="ARBA" id="ARBA00022448"/>
    </source>
</evidence>
<feature type="compositionally biased region" description="Acidic residues" evidence="5">
    <location>
        <begin position="322"/>
        <end position="336"/>
    </location>
</feature>
<keyword evidence="4 7" id="KW-0067">ATP-binding</keyword>
<evidence type="ECO:0000256" key="3">
    <source>
        <dbReference type="ARBA" id="ARBA00022741"/>
    </source>
</evidence>
<dbReference type="InterPro" id="IPR003593">
    <property type="entry name" value="AAA+_ATPase"/>
</dbReference>
<evidence type="ECO:0000256" key="1">
    <source>
        <dbReference type="ARBA" id="ARBA00005417"/>
    </source>
</evidence>
<dbReference type="PANTHER" id="PTHR43335">
    <property type="entry name" value="ABC TRANSPORTER, ATP-BINDING PROTEIN"/>
    <property type="match status" value="1"/>
</dbReference>